<feature type="domain" description="DZF" evidence="1">
    <location>
        <begin position="74"/>
        <end position="181"/>
    </location>
</feature>
<reference evidence="2" key="1">
    <citation type="submission" date="2025-08" db="UniProtKB">
        <authorList>
            <consortium name="Ensembl"/>
        </authorList>
    </citation>
    <scope>IDENTIFICATION</scope>
</reference>
<dbReference type="GeneTree" id="ENSGT00940000162148"/>
<dbReference type="Gene3D" id="3.30.460.10">
    <property type="entry name" value="Beta Polymerase, domain 2"/>
    <property type="match status" value="1"/>
</dbReference>
<accession>A0A3Q4HPX0</accession>
<dbReference type="InterPro" id="IPR043519">
    <property type="entry name" value="NT_sf"/>
</dbReference>
<dbReference type="PROSITE" id="PS51703">
    <property type="entry name" value="DZF"/>
    <property type="match status" value="1"/>
</dbReference>
<evidence type="ECO:0000313" key="2">
    <source>
        <dbReference type="Ensembl" id="ENSNBRP00000025665.1"/>
    </source>
</evidence>
<dbReference type="InterPro" id="IPR006561">
    <property type="entry name" value="DZF_dom"/>
</dbReference>
<dbReference type="InterPro" id="IPR049401">
    <property type="entry name" value="DZF_dom_N"/>
</dbReference>
<proteinExistence type="predicted"/>
<evidence type="ECO:0000313" key="3">
    <source>
        <dbReference type="Proteomes" id="UP000261580"/>
    </source>
</evidence>
<keyword evidence="3" id="KW-1185">Reference proteome</keyword>
<protein>
    <recommendedName>
        <fullName evidence="1">DZF domain-containing protein</fullName>
    </recommendedName>
</protein>
<dbReference type="STRING" id="32507.ENSNBRP00000025665"/>
<dbReference type="GO" id="GO:0003725">
    <property type="term" value="F:double-stranded RNA binding"/>
    <property type="evidence" value="ECO:0007669"/>
    <property type="project" value="TreeGrafter"/>
</dbReference>
<dbReference type="OMA" id="RMWIVIS"/>
<dbReference type="GO" id="GO:0003727">
    <property type="term" value="F:single-stranded RNA binding"/>
    <property type="evidence" value="ECO:0007669"/>
    <property type="project" value="TreeGrafter"/>
</dbReference>
<dbReference type="Proteomes" id="UP000261580">
    <property type="component" value="Unassembled WGS sequence"/>
</dbReference>
<dbReference type="Ensembl" id="ENSNBRT00000026335.1">
    <property type="protein sequence ID" value="ENSNBRP00000025665.1"/>
    <property type="gene ID" value="ENSNBRG00000019628.1"/>
</dbReference>
<dbReference type="FunFam" id="3.30.460.10:FF:000011">
    <property type="entry name" value="interleukin enhancer-binding factor 3 isoform X1"/>
    <property type="match status" value="1"/>
</dbReference>
<evidence type="ECO:0000259" key="1">
    <source>
        <dbReference type="PROSITE" id="PS51703"/>
    </source>
</evidence>
<dbReference type="Bgee" id="ENSNBRG00000019628">
    <property type="expression patterns" value="Expressed in camera-type eye and 8 other cell types or tissues"/>
</dbReference>
<dbReference type="Pfam" id="PF07528">
    <property type="entry name" value="DZF_N"/>
    <property type="match status" value="1"/>
</dbReference>
<sequence length="181" mass="21026">MAAAAAPVWDEHQAYEELLYWDSLIQQGHRLHPHDFDRYEELRYWYDCLCYEEELRQYHDYIAAIEHMEDKRYREAGPYDRYVLAKHSEVYPPTEELEAVQTIVSHVECALKTVSDQMDAPKDDERVLRGVMRVGLVAKGLLLKGDKNVELVLLCSNKPTVTLLKQVAEKLSAQLEVEMSA</sequence>
<organism evidence="2 3">
    <name type="scientific">Neolamprologus brichardi</name>
    <name type="common">Fairy cichlid</name>
    <name type="synonym">Lamprologus brichardi</name>
    <dbReference type="NCBI Taxonomy" id="32507"/>
    <lineage>
        <taxon>Eukaryota</taxon>
        <taxon>Metazoa</taxon>
        <taxon>Chordata</taxon>
        <taxon>Craniata</taxon>
        <taxon>Vertebrata</taxon>
        <taxon>Euteleostomi</taxon>
        <taxon>Actinopterygii</taxon>
        <taxon>Neopterygii</taxon>
        <taxon>Teleostei</taxon>
        <taxon>Neoteleostei</taxon>
        <taxon>Acanthomorphata</taxon>
        <taxon>Ovalentaria</taxon>
        <taxon>Cichlomorphae</taxon>
        <taxon>Cichliformes</taxon>
        <taxon>Cichlidae</taxon>
        <taxon>African cichlids</taxon>
        <taxon>Pseudocrenilabrinae</taxon>
        <taxon>Lamprologini</taxon>
        <taxon>Neolamprologus</taxon>
    </lineage>
</organism>
<dbReference type="PANTHER" id="PTHR45762">
    <property type="entry name" value="ZINC FINGER RNA-BINDING PROTEIN"/>
    <property type="match status" value="1"/>
</dbReference>
<reference evidence="2" key="2">
    <citation type="submission" date="2025-09" db="UniProtKB">
        <authorList>
            <consortium name="Ensembl"/>
        </authorList>
    </citation>
    <scope>IDENTIFICATION</scope>
</reference>
<dbReference type="AlphaFoldDB" id="A0A3Q4HPX0"/>
<dbReference type="GO" id="GO:0071011">
    <property type="term" value="C:precatalytic spliceosome"/>
    <property type="evidence" value="ECO:0007669"/>
    <property type="project" value="TreeGrafter"/>
</dbReference>
<name>A0A3Q4HPX0_NEOBR</name>
<dbReference type="PANTHER" id="PTHR45762:SF4">
    <property type="entry name" value="INTERLEUKIN ENHANCER-BINDING FACTOR 3"/>
    <property type="match status" value="1"/>
</dbReference>